<feature type="region of interest" description="Disordered" evidence="5">
    <location>
        <begin position="152"/>
        <end position="174"/>
    </location>
</feature>
<keyword evidence="3" id="KW-0479">Metal-binding</keyword>
<dbReference type="Proteomes" id="UP000644610">
    <property type="component" value="Unassembled WGS sequence"/>
</dbReference>
<accession>A0A8J3XRC9</accession>
<dbReference type="GO" id="GO:0046872">
    <property type="term" value="F:metal ion binding"/>
    <property type="evidence" value="ECO:0007669"/>
    <property type="project" value="UniProtKB-KW"/>
</dbReference>
<dbReference type="InterPro" id="IPR009050">
    <property type="entry name" value="Globin-like_sf"/>
</dbReference>
<sequence>MSRPSIFEFAGGEQAFLALAAAHHERCLRDPVLNHPFSHPGHPRHVERLASYWAEVFGGPTLYSQSCGGHSAMLGIHAGQGAEHDLGERFVRCFVQAADDAGLPDDPDFRAALRSYMEWAVGEVVSYSPRGSQVAPSLPVPRWSWEGLADIKTDTRTDTRTDTGAASQVVSDTP</sequence>
<evidence type="ECO:0000313" key="7">
    <source>
        <dbReference type="Proteomes" id="UP000644610"/>
    </source>
</evidence>
<dbReference type="Pfam" id="PF01152">
    <property type="entry name" value="Bac_globin"/>
    <property type="match status" value="1"/>
</dbReference>
<dbReference type="GO" id="GO:0020037">
    <property type="term" value="F:heme binding"/>
    <property type="evidence" value="ECO:0007669"/>
    <property type="project" value="InterPro"/>
</dbReference>
<proteinExistence type="predicted"/>
<comment type="caution">
    <text evidence="6">The sequence shown here is derived from an EMBL/GenBank/DDBJ whole genome shotgun (WGS) entry which is preliminary data.</text>
</comment>
<evidence type="ECO:0000256" key="5">
    <source>
        <dbReference type="SAM" id="MobiDB-lite"/>
    </source>
</evidence>
<keyword evidence="1" id="KW-0813">Transport</keyword>
<dbReference type="GO" id="GO:0019825">
    <property type="term" value="F:oxygen binding"/>
    <property type="evidence" value="ECO:0007669"/>
    <property type="project" value="InterPro"/>
</dbReference>
<evidence type="ECO:0000256" key="2">
    <source>
        <dbReference type="ARBA" id="ARBA00022617"/>
    </source>
</evidence>
<dbReference type="Gene3D" id="1.10.490.10">
    <property type="entry name" value="Globins"/>
    <property type="match status" value="1"/>
</dbReference>
<dbReference type="AlphaFoldDB" id="A0A8J3XRC9"/>
<reference evidence="6" key="1">
    <citation type="submission" date="2021-01" db="EMBL/GenBank/DDBJ databases">
        <title>Whole genome shotgun sequence of Planotetraspora silvatica NBRC 100141.</title>
        <authorList>
            <person name="Komaki H."/>
            <person name="Tamura T."/>
        </authorList>
    </citation>
    <scope>NUCLEOTIDE SEQUENCE</scope>
    <source>
        <strain evidence="6">NBRC 100141</strain>
    </source>
</reference>
<evidence type="ECO:0000256" key="1">
    <source>
        <dbReference type="ARBA" id="ARBA00022448"/>
    </source>
</evidence>
<dbReference type="CDD" id="cd14775">
    <property type="entry name" value="TrHb2_O-like"/>
    <property type="match status" value="1"/>
</dbReference>
<dbReference type="RefSeq" id="WP_203978898.1">
    <property type="nucleotide sequence ID" value="NZ_BAAAKY010000028.1"/>
</dbReference>
<keyword evidence="2" id="KW-0349">Heme</keyword>
<dbReference type="InterPro" id="IPR012292">
    <property type="entry name" value="Globin/Proto"/>
</dbReference>
<dbReference type="SUPFAM" id="SSF46458">
    <property type="entry name" value="Globin-like"/>
    <property type="match status" value="1"/>
</dbReference>
<protein>
    <submittedName>
        <fullName evidence="6">Oxidoreductase</fullName>
    </submittedName>
</protein>
<gene>
    <name evidence="6" type="primary">glbN</name>
    <name evidence="6" type="ORF">Psi02_57350</name>
</gene>
<dbReference type="EMBL" id="BOOQ01000041">
    <property type="protein sequence ID" value="GII49311.1"/>
    <property type="molecule type" value="Genomic_DNA"/>
</dbReference>
<evidence type="ECO:0000313" key="6">
    <source>
        <dbReference type="EMBL" id="GII49311.1"/>
    </source>
</evidence>
<keyword evidence="7" id="KW-1185">Reference proteome</keyword>
<feature type="compositionally biased region" description="Polar residues" evidence="5">
    <location>
        <begin position="164"/>
        <end position="174"/>
    </location>
</feature>
<keyword evidence="4" id="KW-0408">Iron</keyword>
<organism evidence="6 7">
    <name type="scientific">Planotetraspora silvatica</name>
    <dbReference type="NCBI Taxonomy" id="234614"/>
    <lineage>
        <taxon>Bacteria</taxon>
        <taxon>Bacillati</taxon>
        <taxon>Actinomycetota</taxon>
        <taxon>Actinomycetes</taxon>
        <taxon>Streptosporangiales</taxon>
        <taxon>Streptosporangiaceae</taxon>
        <taxon>Planotetraspora</taxon>
    </lineage>
</organism>
<dbReference type="InterPro" id="IPR001486">
    <property type="entry name" value="Hemoglobin_trunc"/>
</dbReference>
<feature type="compositionally biased region" description="Basic and acidic residues" evidence="5">
    <location>
        <begin position="152"/>
        <end position="161"/>
    </location>
</feature>
<name>A0A8J3XRC9_9ACTN</name>
<evidence type="ECO:0000256" key="4">
    <source>
        <dbReference type="ARBA" id="ARBA00023004"/>
    </source>
</evidence>
<evidence type="ECO:0000256" key="3">
    <source>
        <dbReference type="ARBA" id="ARBA00022723"/>
    </source>
</evidence>